<dbReference type="EMBL" id="FAXA01000067">
    <property type="protein sequence ID" value="CUV01418.1"/>
    <property type="molecule type" value="Genomic_DNA"/>
</dbReference>
<dbReference type="GO" id="GO:0006508">
    <property type="term" value="P:proteolysis"/>
    <property type="evidence" value="ECO:0007669"/>
    <property type="project" value="InterPro"/>
</dbReference>
<dbReference type="SUPFAM" id="SSF111283">
    <property type="entry name" value="Putative modulator of DNA gyrase, PmbA/TldD"/>
    <property type="match status" value="1"/>
</dbReference>
<proteinExistence type="inferred from homology"/>
<dbReference type="GO" id="GO:0008237">
    <property type="term" value="F:metallopeptidase activity"/>
    <property type="evidence" value="ECO:0007669"/>
    <property type="project" value="InterPro"/>
</dbReference>
<dbReference type="InterPro" id="IPR036059">
    <property type="entry name" value="TldD/PmbA_sf"/>
</dbReference>
<feature type="domain" description="Metalloprotease TldD/E C-terminal" evidence="2">
    <location>
        <begin position="282"/>
        <end position="516"/>
    </location>
</feature>
<evidence type="ECO:0000259" key="2">
    <source>
        <dbReference type="Pfam" id="PF19289"/>
    </source>
</evidence>
<dbReference type="PANTHER" id="PTHR30624">
    <property type="entry name" value="UNCHARACTERIZED PROTEIN TLDD AND PMBA"/>
    <property type="match status" value="1"/>
</dbReference>
<organism evidence="3">
    <name type="scientific">hydrothermal vent metagenome</name>
    <dbReference type="NCBI Taxonomy" id="652676"/>
    <lineage>
        <taxon>unclassified sequences</taxon>
        <taxon>metagenomes</taxon>
        <taxon>ecological metagenomes</taxon>
    </lineage>
</organism>
<accession>A0A160V726</accession>
<name>A0A160V726_9ZZZZ</name>
<comment type="similarity">
    <text evidence="1">Belongs to the peptidase U62 family.</text>
</comment>
<evidence type="ECO:0000256" key="1">
    <source>
        <dbReference type="ARBA" id="ARBA00005836"/>
    </source>
</evidence>
<dbReference type="GO" id="GO:0005829">
    <property type="term" value="C:cytosol"/>
    <property type="evidence" value="ECO:0007669"/>
    <property type="project" value="TreeGrafter"/>
</dbReference>
<dbReference type="InterPro" id="IPR035068">
    <property type="entry name" value="TldD/PmbA_N"/>
</dbReference>
<dbReference type="InterPro" id="IPR051463">
    <property type="entry name" value="Peptidase_U62_metallo"/>
</dbReference>
<protein>
    <submittedName>
        <fullName evidence="3">TldD protein, part of TldE/TldD proteolytic complex</fullName>
    </submittedName>
</protein>
<dbReference type="Pfam" id="PF19289">
    <property type="entry name" value="PmbA_TldD_3rd"/>
    <property type="match status" value="1"/>
</dbReference>
<dbReference type="InterPro" id="IPR045569">
    <property type="entry name" value="Metalloprtase-TldD/E_C"/>
</dbReference>
<dbReference type="PANTHER" id="PTHR30624:SF0">
    <property type="entry name" value="METALLOPROTEASE SLR0863"/>
    <property type="match status" value="1"/>
</dbReference>
<gene>
    <name evidence="3" type="ORF">MGWOODY_Clf2916</name>
</gene>
<reference evidence="3" key="1">
    <citation type="submission" date="2015-10" db="EMBL/GenBank/DDBJ databases">
        <authorList>
            <person name="Gilbert D.G."/>
        </authorList>
    </citation>
    <scope>NUCLEOTIDE SEQUENCE</scope>
</reference>
<dbReference type="Gene3D" id="3.30.2290.10">
    <property type="entry name" value="PmbA/TldD superfamily"/>
    <property type="match status" value="1"/>
</dbReference>
<evidence type="ECO:0000313" key="3">
    <source>
        <dbReference type="EMBL" id="CUV01418.1"/>
    </source>
</evidence>
<sequence length="526" mass="57364">MLSPSPSRVTVESLDRFQANLQSLVAEKAKMLPSLRYCDLRIEVREEKGAVAENGSEKGSSEDYAFDFGVRVIAGGRTSSSGYYGKVLGTTDLSHLEDVVWDGIRQAHGRARASARQKSQIRGRYETLGSSLTPSDLAPVVVHQATVPANFRVDPRQVPLADTIAMAVDGCKQMQGQGSNIVYSACSASTFLLRELFLSSDGANIDQSFAQTEGFAIAICSGEHGNYELYDFTGHQRGWEILTEGYSNGPIILPNFMDFCRTLGADAVEVAAAPPLKPPDKEVTVVTNPHFNTLLVHEVVGHPSELDRALKYETGYAGRSWFLKDMQDNQLGNQIASSMVTAYSDPTMEGYGSFSYDHEGTPARRAYILRDGVLEEFLNNRQTAAIMGVEPNGSARSTEAQLVPLIRMTNTIFSPGQQDPQSIISDVEDGYYIAGHRTPSIAESRENFRITAVKVYEIKNGQLGRLYRDGGITSDSRDYFMSIDAVGNDLKVNPIPNCGKGQPMQAKRMSNGGPTMRGIARLTGPG</sequence>
<dbReference type="AlphaFoldDB" id="A0A160V726"/>